<evidence type="ECO:0000313" key="1">
    <source>
        <dbReference type="EMBL" id="MBX37367.1"/>
    </source>
</evidence>
<name>A0A2P2N4F5_RHIMU</name>
<proteinExistence type="predicted"/>
<reference evidence="1" key="1">
    <citation type="submission" date="2018-02" db="EMBL/GenBank/DDBJ databases">
        <title>Rhizophora mucronata_Transcriptome.</title>
        <authorList>
            <person name="Meera S.P."/>
            <person name="Sreeshan A."/>
            <person name="Augustine A."/>
        </authorList>
    </citation>
    <scope>NUCLEOTIDE SEQUENCE</scope>
    <source>
        <tissue evidence="1">Leaf</tissue>
    </source>
</reference>
<dbReference type="AlphaFoldDB" id="A0A2P2N4F5"/>
<accession>A0A2P2N4F5</accession>
<dbReference type="EMBL" id="GGEC01056883">
    <property type="protein sequence ID" value="MBX37367.1"/>
    <property type="molecule type" value="Transcribed_RNA"/>
</dbReference>
<protein>
    <submittedName>
        <fullName evidence="1">Uncharacterized protein</fullName>
    </submittedName>
</protein>
<organism evidence="1">
    <name type="scientific">Rhizophora mucronata</name>
    <name type="common">Asiatic mangrove</name>
    <dbReference type="NCBI Taxonomy" id="61149"/>
    <lineage>
        <taxon>Eukaryota</taxon>
        <taxon>Viridiplantae</taxon>
        <taxon>Streptophyta</taxon>
        <taxon>Embryophyta</taxon>
        <taxon>Tracheophyta</taxon>
        <taxon>Spermatophyta</taxon>
        <taxon>Magnoliopsida</taxon>
        <taxon>eudicotyledons</taxon>
        <taxon>Gunneridae</taxon>
        <taxon>Pentapetalae</taxon>
        <taxon>rosids</taxon>
        <taxon>fabids</taxon>
        <taxon>Malpighiales</taxon>
        <taxon>Rhizophoraceae</taxon>
        <taxon>Rhizophora</taxon>
    </lineage>
</organism>
<sequence length="49" mass="5591">MTALVSLFDFYWRTGDGVGHVDRGNIMPFNLLVGFRLCLTRESWIPECG</sequence>